<organism evidence="1 2">
    <name type="scientific">Fukomys damarensis</name>
    <name type="common">Damaraland mole rat</name>
    <name type="synonym">Cryptomys damarensis</name>
    <dbReference type="NCBI Taxonomy" id="885580"/>
    <lineage>
        <taxon>Eukaryota</taxon>
        <taxon>Metazoa</taxon>
        <taxon>Chordata</taxon>
        <taxon>Craniata</taxon>
        <taxon>Vertebrata</taxon>
        <taxon>Euteleostomi</taxon>
        <taxon>Mammalia</taxon>
        <taxon>Eutheria</taxon>
        <taxon>Euarchontoglires</taxon>
        <taxon>Glires</taxon>
        <taxon>Rodentia</taxon>
        <taxon>Hystricomorpha</taxon>
        <taxon>Bathyergidae</taxon>
        <taxon>Fukomys</taxon>
    </lineage>
</organism>
<keyword evidence="2" id="KW-1185">Reference proteome</keyword>
<protein>
    <submittedName>
        <fullName evidence="1">Uncharacterized protein</fullName>
    </submittedName>
</protein>
<proteinExistence type="predicted"/>
<sequence length="181" mass="20715">MDTPQLGRQQVVWQQTGRLQMDTPQLGRQVVWQQTGRLQLDTPQLGQQQVVWQQTGRLQLDTTQLGRQQVVWQQTGRLQLDTPQLGRQQVNLLPPHVRLPDWEPPRELRIQLLPALQLLINLPQYHPCDEQSGRCQHHEKLTLLSPLTLRAVTLLLADLEFADSPSAVSLHSADAHQYLSS</sequence>
<name>A0A091D7J5_FUKDA</name>
<accession>A0A091D7J5</accession>
<reference evidence="1 2" key="1">
    <citation type="submission" date="2013-11" db="EMBL/GenBank/DDBJ databases">
        <title>The Damaraland mole rat (Fukomys damarensis) genome and evolution of African mole rats.</title>
        <authorList>
            <person name="Gladyshev V.N."/>
            <person name="Fang X."/>
        </authorList>
    </citation>
    <scope>NUCLEOTIDE SEQUENCE [LARGE SCALE GENOMIC DNA]</scope>
    <source>
        <tissue evidence="1">Liver</tissue>
    </source>
</reference>
<dbReference type="Proteomes" id="UP000028990">
    <property type="component" value="Unassembled WGS sequence"/>
</dbReference>
<dbReference type="EMBL" id="KN125323">
    <property type="protein sequence ID" value="KFO18801.1"/>
    <property type="molecule type" value="Genomic_DNA"/>
</dbReference>
<dbReference type="AlphaFoldDB" id="A0A091D7J5"/>
<gene>
    <name evidence="1" type="ORF">H920_19830</name>
</gene>
<evidence type="ECO:0000313" key="1">
    <source>
        <dbReference type="EMBL" id="KFO18801.1"/>
    </source>
</evidence>
<evidence type="ECO:0000313" key="2">
    <source>
        <dbReference type="Proteomes" id="UP000028990"/>
    </source>
</evidence>